<dbReference type="InterPro" id="IPR011009">
    <property type="entry name" value="Kinase-like_dom_sf"/>
</dbReference>
<dbReference type="FunFam" id="3.30.200.20:FF:000518">
    <property type="entry name" value="Tyrosine-protein kinase"/>
    <property type="match status" value="1"/>
</dbReference>
<dbReference type="GO" id="GO:0004714">
    <property type="term" value="F:transmembrane receptor protein tyrosine kinase activity"/>
    <property type="evidence" value="ECO:0007669"/>
    <property type="project" value="UniProtKB-EC"/>
</dbReference>
<dbReference type="Pfam" id="PF00017">
    <property type="entry name" value="SH2"/>
    <property type="match status" value="1"/>
</dbReference>
<dbReference type="InterPro" id="IPR017441">
    <property type="entry name" value="Protein_kinase_ATP_BS"/>
</dbReference>
<evidence type="ECO:0000256" key="13">
    <source>
        <dbReference type="SAM" id="MobiDB-lite"/>
    </source>
</evidence>
<reference evidence="19" key="1">
    <citation type="submission" date="2016-11" db="UniProtKB">
        <authorList>
            <consortium name="WormBaseParasite"/>
        </authorList>
    </citation>
    <scope>IDENTIFICATION</scope>
</reference>
<accession>A0A1I7SLM0</accession>
<dbReference type="InterPro" id="IPR036860">
    <property type="entry name" value="SH2_dom_sf"/>
</dbReference>
<comment type="subcellular location">
    <subcellularLocation>
        <location evidence="1">Endomembrane system</location>
    </subcellularLocation>
</comment>
<feature type="region of interest" description="Disordered" evidence="13">
    <location>
        <begin position="397"/>
        <end position="418"/>
    </location>
</feature>
<evidence type="ECO:0000256" key="7">
    <source>
        <dbReference type="ARBA" id="ARBA00023137"/>
    </source>
</evidence>
<dbReference type="eggNOG" id="KOG0194">
    <property type="taxonomic scope" value="Eukaryota"/>
</dbReference>
<dbReference type="PRINTS" id="PR00401">
    <property type="entry name" value="SH2DOMAIN"/>
</dbReference>
<evidence type="ECO:0000256" key="5">
    <source>
        <dbReference type="ARBA" id="ARBA00022840"/>
    </source>
</evidence>
<dbReference type="InterPro" id="IPR008266">
    <property type="entry name" value="Tyr_kinase_AS"/>
</dbReference>
<dbReference type="FunFam" id="1.10.510.10:FF:001512">
    <property type="entry name" value="Receptor tyrosine-protein kinase erbB-2"/>
    <property type="match status" value="1"/>
</dbReference>
<dbReference type="SMART" id="SM00252">
    <property type="entry name" value="SH2"/>
    <property type="match status" value="1"/>
</dbReference>
<evidence type="ECO:0000256" key="4">
    <source>
        <dbReference type="ARBA" id="ARBA00022777"/>
    </source>
</evidence>
<dbReference type="EMBL" id="CAJFCV020000006">
    <property type="protein sequence ID" value="CAG9129666.1"/>
    <property type="molecule type" value="Genomic_DNA"/>
</dbReference>
<evidence type="ECO:0000259" key="15">
    <source>
        <dbReference type="PROSITE" id="PS50011"/>
    </source>
</evidence>
<dbReference type="Proteomes" id="UP000659654">
    <property type="component" value="Unassembled WGS sequence"/>
</dbReference>
<evidence type="ECO:0000256" key="11">
    <source>
        <dbReference type="PROSITE-ProRule" id="PRU10141"/>
    </source>
</evidence>
<evidence type="ECO:0000256" key="12">
    <source>
        <dbReference type="RuleBase" id="RU362096"/>
    </source>
</evidence>
<dbReference type="PROSITE" id="PS50011">
    <property type="entry name" value="PROTEIN_KINASE_DOM"/>
    <property type="match status" value="1"/>
</dbReference>
<dbReference type="PROSITE" id="PS00107">
    <property type="entry name" value="PROTEIN_KINASE_ATP"/>
    <property type="match status" value="1"/>
</dbReference>
<dbReference type="InterPro" id="IPR020635">
    <property type="entry name" value="Tyr_kinase_cat_dom"/>
</dbReference>
<dbReference type="OrthoDB" id="535945at2759"/>
<evidence type="ECO:0000256" key="10">
    <source>
        <dbReference type="PROSITE-ProRule" id="PRU00191"/>
    </source>
</evidence>
<keyword evidence="18" id="KW-1185">Reference proteome</keyword>
<dbReference type="SMART" id="SM00219">
    <property type="entry name" value="TyrKc"/>
    <property type="match status" value="1"/>
</dbReference>
<dbReference type="EC" id="2.7.10.2" evidence="12"/>
<evidence type="ECO:0000256" key="9">
    <source>
        <dbReference type="ARBA" id="ARBA00051245"/>
    </source>
</evidence>
<evidence type="ECO:0000256" key="6">
    <source>
        <dbReference type="ARBA" id="ARBA00023136"/>
    </source>
</evidence>
<feature type="domain" description="Protein kinase" evidence="15">
    <location>
        <begin position="129"/>
        <end position="391"/>
    </location>
</feature>
<organism evidence="17 19">
    <name type="scientific">Bursaphelenchus xylophilus</name>
    <name type="common">Pinewood nematode worm</name>
    <name type="synonym">Aphelenchoides xylophilus</name>
    <dbReference type="NCBI Taxonomy" id="6326"/>
    <lineage>
        <taxon>Eukaryota</taxon>
        <taxon>Metazoa</taxon>
        <taxon>Ecdysozoa</taxon>
        <taxon>Nematoda</taxon>
        <taxon>Chromadorea</taxon>
        <taxon>Rhabditida</taxon>
        <taxon>Tylenchina</taxon>
        <taxon>Tylenchomorpha</taxon>
        <taxon>Aphelenchoidea</taxon>
        <taxon>Aphelenchoididae</taxon>
        <taxon>Bursaphelenchus</taxon>
    </lineage>
</organism>
<comment type="similarity">
    <text evidence="12">Belongs to the protein kinase superfamily. Tyr protein kinase family.</text>
</comment>
<dbReference type="GO" id="GO:0061564">
    <property type="term" value="P:axon development"/>
    <property type="evidence" value="ECO:0007669"/>
    <property type="project" value="UniProtKB-ARBA"/>
</dbReference>
<evidence type="ECO:0000256" key="2">
    <source>
        <dbReference type="ARBA" id="ARBA00022679"/>
    </source>
</evidence>
<dbReference type="SUPFAM" id="SSF56112">
    <property type="entry name" value="Protein kinase-like (PK-like)"/>
    <property type="match status" value="1"/>
</dbReference>
<dbReference type="CDD" id="cd00192">
    <property type="entry name" value="PTKc"/>
    <property type="match status" value="1"/>
</dbReference>
<dbReference type="SMR" id="A0A1I7SLM0"/>
<dbReference type="PROSITE" id="PS50001">
    <property type="entry name" value="SH2"/>
    <property type="match status" value="1"/>
</dbReference>
<dbReference type="PRINTS" id="PR00109">
    <property type="entry name" value="TYRKINASE"/>
</dbReference>
<dbReference type="Gene3D" id="3.30.505.10">
    <property type="entry name" value="SH2 domain"/>
    <property type="match status" value="1"/>
</dbReference>
<name>A0A1I7SLM0_BURXY</name>
<feature type="binding site" evidence="11">
    <location>
        <position position="160"/>
    </location>
    <ligand>
        <name>ATP</name>
        <dbReference type="ChEBI" id="CHEBI:30616"/>
    </ligand>
</feature>
<dbReference type="GO" id="GO:0048680">
    <property type="term" value="P:positive regulation of axon regeneration"/>
    <property type="evidence" value="ECO:0007669"/>
    <property type="project" value="UniProtKB-ARBA"/>
</dbReference>
<protein>
    <recommendedName>
        <fullName evidence="12">Tyrosine-protein kinase</fullName>
        <ecNumber evidence="12">2.7.10.2</ecNumber>
    </recommendedName>
</protein>
<feature type="domain" description="SH2" evidence="14">
    <location>
        <begin position="24"/>
        <end position="117"/>
    </location>
</feature>
<keyword evidence="6" id="KW-0472">Membrane</keyword>
<dbReference type="GO" id="GO:0005524">
    <property type="term" value="F:ATP binding"/>
    <property type="evidence" value="ECO:0007669"/>
    <property type="project" value="UniProtKB-UniRule"/>
</dbReference>
<dbReference type="InterPro" id="IPR000980">
    <property type="entry name" value="SH2"/>
</dbReference>
<evidence type="ECO:0000256" key="1">
    <source>
        <dbReference type="ARBA" id="ARBA00004308"/>
    </source>
</evidence>
<keyword evidence="3 11" id="KW-0547">Nucleotide-binding</keyword>
<keyword evidence="10" id="KW-0727">SH2 domain</keyword>
<evidence type="ECO:0000313" key="17">
    <source>
        <dbReference type="Proteomes" id="UP000095284"/>
    </source>
</evidence>
<dbReference type="GO" id="GO:0012505">
    <property type="term" value="C:endomembrane system"/>
    <property type="evidence" value="ECO:0007669"/>
    <property type="project" value="UniProtKB-SubCell"/>
</dbReference>
<dbReference type="Pfam" id="PF07714">
    <property type="entry name" value="PK_Tyr_Ser-Thr"/>
    <property type="match status" value="1"/>
</dbReference>
<comment type="catalytic activity">
    <reaction evidence="8">
        <text>L-tyrosyl-[protein] + ATP = O-phospho-L-tyrosyl-[protein] + ADP + H(+)</text>
        <dbReference type="Rhea" id="RHEA:10596"/>
        <dbReference type="Rhea" id="RHEA-COMP:10136"/>
        <dbReference type="Rhea" id="RHEA-COMP:20101"/>
        <dbReference type="ChEBI" id="CHEBI:15378"/>
        <dbReference type="ChEBI" id="CHEBI:30616"/>
        <dbReference type="ChEBI" id="CHEBI:46858"/>
        <dbReference type="ChEBI" id="CHEBI:61978"/>
        <dbReference type="ChEBI" id="CHEBI:456216"/>
        <dbReference type="EC" id="2.7.10.1"/>
    </reaction>
</comment>
<keyword evidence="7 12" id="KW-0829">Tyrosine-protein kinase</keyword>
<keyword evidence="2 12" id="KW-0808">Transferase</keyword>
<dbReference type="InterPro" id="IPR035849">
    <property type="entry name" value="Fes/Fps/Fer_SH2"/>
</dbReference>
<gene>
    <name evidence="16" type="ORF">BXYJ_LOCUS14176</name>
</gene>
<dbReference type="AlphaFoldDB" id="A0A1I7SLM0"/>
<dbReference type="SUPFAM" id="SSF55550">
    <property type="entry name" value="SH2 domain"/>
    <property type="match status" value="1"/>
</dbReference>
<dbReference type="EMBL" id="CAJFDI010000006">
    <property type="protein sequence ID" value="CAD5234085.1"/>
    <property type="molecule type" value="Genomic_DNA"/>
</dbReference>
<dbReference type="PANTHER" id="PTHR24418">
    <property type="entry name" value="TYROSINE-PROTEIN KINASE"/>
    <property type="match status" value="1"/>
</dbReference>
<dbReference type="Proteomes" id="UP000095284">
    <property type="component" value="Unplaced"/>
</dbReference>
<dbReference type="Proteomes" id="UP000582659">
    <property type="component" value="Unassembled WGS sequence"/>
</dbReference>
<dbReference type="FunFam" id="3.30.505.10:FF:000051">
    <property type="entry name" value="Tyrosine-protein kinase"/>
    <property type="match status" value="1"/>
</dbReference>
<dbReference type="CDD" id="cd10361">
    <property type="entry name" value="SH2_Fps_family"/>
    <property type="match status" value="1"/>
</dbReference>
<comment type="catalytic activity">
    <reaction evidence="9 12">
        <text>L-tyrosyl-[protein] + ATP = O-phospho-L-tyrosyl-[protein] + ADP + H(+)</text>
        <dbReference type="Rhea" id="RHEA:10596"/>
        <dbReference type="Rhea" id="RHEA-COMP:10136"/>
        <dbReference type="Rhea" id="RHEA-COMP:20101"/>
        <dbReference type="ChEBI" id="CHEBI:15378"/>
        <dbReference type="ChEBI" id="CHEBI:30616"/>
        <dbReference type="ChEBI" id="CHEBI:46858"/>
        <dbReference type="ChEBI" id="CHEBI:61978"/>
        <dbReference type="ChEBI" id="CHEBI:456216"/>
        <dbReference type="EC" id="2.7.10.2"/>
    </reaction>
</comment>
<evidence type="ECO:0000313" key="18">
    <source>
        <dbReference type="Proteomes" id="UP000659654"/>
    </source>
</evidence>
<proteinExistence type="inferred from homology"/>
<reference evidence="16" key="2">
    <citation type="submission" date="2020-09" db="EMBL/GenBank/DDBJ databases">
        <authorList>
            <person name="Kikuchi T."/>
        </authorList>
    </citation>
    <scope>NUCLEOTIDE SEQUENCE</scope>
    <source>
        <strain evidence="16">Ka4C1</strain>
    </source>
</reference>
<dbReference type="WBParaSite" id="BXY_1395300.1">
    <property type="protein sequence ID" value="BXY_1395300.1"/>
    <property type="gene ID" value="BXY_1395300"/>
</dbReference>
<dbReference type="Gene3D" id="1.10.510.10">
    <property type="entry name" value="Transferase(Phosphotransferase) domain 1"/>
    <property type="match status" value="1"/>
</dbReference>
<evidence type="ECO:0000313" key="16">
    <source>
        <dbReference type="EMBL" id="CAD5234085.1"/>
    </source>
</evidence>
<evidence type="ECO:0000313" key="19">
    <source>
        <dbReference type="WBParaSite" id="BXY_1395300.1"/>
    </source>
</evidence>
<evidence type="ECO:0000259" key="14">
    <source>
        <dbReference type="PROSITE" id="PS50001"/>
    </source>
</evidence>
<evidence type="ECO:0000256" key="8">
    <source>
        <dbReference type="ARBA" id="ARBA00051243"/>
    </source>
</evidence>
<dbReference type="InterPro" id="IPR000719">
    <property type="entry name" value="Prot_kinase_dom"/>
</dbReference>
<dbReference type="PROSITE" id="PS00109">
    <property type="entry name" value="PROTEIN_KINASE_TYR"/>
    <property type="match status" value="1"/>
</dbReference>
<sequence>MSKISRTKNSTSTKTRQDLEKEDWYHGMLPREDMAALLKDNGQFLIRLTEPKQGQGLRIVLSVRWNNRLHHMVVNEVDGFFYIEVFKFPTVSELVMHYQKTKKPVTAKSGAILQSPVTRQDWELKHDQIELGKMLGEGAFGGVYMGSMKYNGKTVKIAVKVHKGKELSKEMIKEMCKEARIMRRYDHPNIVKFYGVAMEKEPIMLIMELVDGGSLDKYLQKNVGKISSSTKVKMCLDAAKGLEYLHDKGCIHRDVAARNCLVSEGKVKISDFGLSREVSVHNAKYKLTNLKQKLPIRWLAPETLTHAQYSSKSDVFSFGILMWEVFADGQDPYPGLTIAEVNLKVRDGYRMPPPEGMPASVGDIMTKSCFPAEPDERMSMYQIRKLLDEQVDGSARNIKSRFDKEKPEVNNGDTVSRY</sequence>
<keyword evidence="5 11" id="KW-0067">ATP-binding</keyword>
<evidence type="ECO:0000256" key="3">
    <source>
        <dbReference type="ARBA" id="ARBA00022741"/>
    </source>
</evidence>
<dbReference type="InterPro" id="IPR050198">
    <property type="entry name" value="Non-receptor_tyrosine_kinases"/>
</dbReference>
<dbReference type="GO" id="GO:0004715">
    <property type="term" value="F:non-membrane spanning protein tyrosine kinase activity"/>
    <property type="evidence" value="ECO:0007669"/>
    <property type="project" value="UniProtKB-EC"/>
</dbReference>
<keyword evidence="4 12" id="KW-0418">Kinase</keyword>
<dbReference type="InterPro" id="IPR001245">
    <property type="entry name" value="Ser-Thr/Tyr_kinase_cat_dom"/>
</dbReference>